<keyword evidence="1" id="KW-1133">Transmembrane helix</keyword>
<dbReference type="Proteomes" id="UP000516514">
    <property type="component" value="Chromosome"/>
</dbReference>
<dbReference type="RefSeq" id="WP_191111320.1">
    <property type="nucleotide sequence ID" value="NZ_CP061738.1"/>
</dbReference>
<keyword evidence="1" id="KW-0472">Membrane</keyword>
<dbReference type="KEGG" id="wms:ID128_01495"/>
<protein>
    <submittedName>
        <fullName evidence="2">Uncharacterized protein</fullName>
    </submittedName>
</protein>
<sequence>MHSSNDKTKREYKAEDLPKFFKDRSNKIGKVFSSETIEISTIRSRSGDSNTQEFSFKLKLLEAVDKNIPNTILPQVSRLIDFFTICLSQKKSFKANITVSNKNIESYNNYCKPNNAKTVEEFINNAPQEILSQGITITLQTDITNINLDNLHEIESYLNGKLKRAKKTENKEQSEAKNAQNKQIVPIKGSFDYDVVNGKQITRTPVIVAAIRENVSWFRSCLRLPDFFNTIQFFFQQPPELPTPEQKALTDQLPKETKQSGVIQEDKIDEGKIEDTITLISDLGQTNSCTKYFEANRKKSKKQTKELSEEEKQLVVKQAQNDTRVALLNNKEGRKLDEIFVEVMNEYKDQDPETFRDIFNSVFNIVYFQDKQLHEVLESGEVLEVLQILERPRPPNNSLLGEEYLLKQVYGKKEQLLKLVSGIYTQWTTNIALRSPLKTVFSSKKTYFCLFLIASSISTFCLWHFPLEKVSILKGLVLPEKRESVGLTLNIGLPILIVLCVLSLAYFIYSEYSVESIEQVSKNESRSCT</sequence>
<proteinExistence type="predicted"/>
<evidence type="ECO:0000256" key="1">
    <source>
        <dbReference type="SAM" id="Phobius"/>
    </source>
</evidence>
<evidence type="ECO:0000313" key="3">
    <source>
        <dbReference type="Proteomes" id="UP000516514"/>
    </source>
</evidence>
<feature type="transmembrane region" description="Helical" evidence="1">
    <location>
        <begin position="485"/>
        <end position="509"/>
    </location>
</feature>
<name>A0A7M3U2B4_9RICK</name>
<reference evidence="2 3" key="1">
    <citation type="submission" date="2020-09" db="EMBL/GenBank/DDBJ databases">
        <title>An Earliest Endosymbiont, Wolbachia massiliensis sp. nov., Strain PL13 From the Bed Bug (Cimex hemipterius), Type strain of a New supergroup T.</title>
        <authorList>
            <person name="Laidoudi Y."/>
            <person name="Levasseur A."/>
            <person name="Medkour H."/>
            <person name="Maaloum M."/>
            <person name="BenKhedher M."/>
            <person name="Sambou M."/>
            <person name="Bassene H."/>
            <person name="Davoust B."/>
            <person name="Fenollar F."/>
            <person name="Raoult D."/>
            <person name="Mediannikov O."/>
        </authorList>
    </citation>
    <scope>NUCLEOTIDE SEQUENCE [LARGE SCALE GENOMIC DNA]</scope>
    <source>
        <strain evidence="2 3">PL13</strain>
    </source>
</reference>
<evidence type="ECO:0000313" key="2">
    <source>
        <dbReference type="EMBL" id="QOD38549.1"/>
    </source>
</evidence>
<dbReference type="EMBL" id="CP061738">
    <property type="protein sequence ID" value="QOD38549.1"/>
    <property type="molecule type" value="Genomic_DNA"/>
</dbReference>
<accession>A0A7M3U2B4</accession>
<feature type="transmembrane region" description="Helical" evidence="1">
    <location>
        <begin position="447"/>
        <end position="465"/>
    </location>
</feature>
<keyword evidence="1" id="KW-0812">Transmembrane</keyword>
<dbReference type="AlphaFoldDB" id="A0A7M3U2B4"/>
<gene>
    <name evidence="2" type="ORF">ID128_01495</name>
</gene>
<organism evidence="2 3">
    <name type="scientific">Candidatus Wolbachia massiliensis</name>
    <dbReference type="NCBI Taxonomy" id="1845000"/>
    <lineage>
        <taxon>Bacteria</taxon>
        <taxon>Pseudomonadati</taxon>
        <taxon>Pseudomonadota</taxon>
        <taxon>Alphaproteobacteria</taxon>
        <taxon>Rickettsiales</taxon>
        <taxon>Anaplasmataceae</taxon>
        <taxon>Wolbachieae</taxon>
        <taxon>Wolbachia</taxon>
    </lineage>
</organism>
<keyword evidence="3" id="KW-1185">Reference proteome</keyword>